<feature type="region of interest" description="Disordered" evidence="10">
    <location>
        <begin position="1"/>
        <end position="236"/>
    </location>
</feature>
<evidence type="ECO:0000313" key="13">
    <source>
        <dbReference type="Proteomes" id="UP000752013"/>
    </source>
</evidence>
<comment type="caution">
    <text evidence="12">The sequence shown here is derived from an EMBL/GenBank/DDBJ whole genome shotgun (WGS) entry which is preliminary data.</text>
</comment>
<evidence type="ECO:0000256" key="1">
    <source>
        <dbReference type="ARBA" id="ARBA00007733"/>
    </source>
</evidence>
<evidence type="ECO:0000256" key="2">
    <source>
        <dbReference type="ARBA" id="ARBA00020675"/>
    </source>
</evidence>
<organism evidence="12 13">
    <name type="scientific">Entomospira nematocerorum</name>
    <dbReference type="NCBI Taxonomy" id="2719987"/>
    <lineage>
        <taxon>Bacteria</taxon>
        <taxon>Pseudomonadati</taxon>
        <taxon>Spirochaetota</taxon>
        <taxon>Spirochaetia</taxon>
        <taxon>Spirochaetales</taxon>
        <taxon>Spirochaetaceae</taxon>
        <taxon>Entomospira</taxon>
    </lineage>
</organism>
<dbReference type="Gene3D" id="3.40.50.300">
    <property type="entry name" value="P-loop containing nucleotide triphosphate hydrolases"/>
    <property type="match status" value="1"/>
</dbReference>
<feature type="region of interest" description="Disordered" evidence="10">
    <location>
        <begin position="252"/>
        <end position="275"/>
    </location>
</feature>
<dbReference type="Gene3D" id="3.40.50.10050">
    <property type="entry name" value="Translation initiation factor IF- 2, domain 3"/>
    <property type="match status" value="1"/>
</dbReference>
<evidence type="ECO:0000256" key="3">
    <source>
        <dbReference type="ARBA" id="ARBA00022540"/>
    </source>
</evidence>
<dbReference type="NCBIfam" id="TIGR00487">
    <property type="entry name" value="IF-2"/>
    <property type="match status" value="1"/>
</dbReference>
<dbReference type="InterPro" id="IPR006847">
    <property type="entry name" value="IF2_N"/>
</dbReference>
<feature type="compositionally biased region" description="Basic and acidic residues" evidence="10">
    <location>
        <begin position="1"/>
        <end position="38"/>
    </location>
</feature>
<feature type="binding site" evidence="8">
    <location>
        <begin position="483"/>
        <end position="486"/>
    </location>
    <ligand>
        <name>GTP</name>
        <dbReference type="ChEBI" id="CHEBI:37565"/>
    </ligand>
</feature>
<comment type="subcellular location">
    <subcellularLocation>
        <location evidence="8">Cytoplasm</location>
    </subcellularLocation>
</comment>
<evidence type="ECO:0000256" key="8">
    <source>
        <dbReference type="HAMAP-Rule" id="MF_00100"/>
    </source>
</evidence>
<evidence type="ECO:0000256" key="10">
    <source>
        <dbReference type="SAM" id="MobiDB-lite"/>
    </source>
</evidence>
<dbReference type="SUPFAM" id="SSF52156">
    <property type="entry name" value="Initiation factor IF2/eIF5b, domain 3"/>
    <property type="match status" value="1"/>
</dbReference>
<feature type="binding site" evidence="8">
    <location>
        <begin position="382"/>
        <end position="389"/>
    </location>
    <ligand>
        <name>GTP</name>
        <dbReference type="ChEBI" id="CHEBI:37565"/>
    </ligand>
</feature>
<dbReference type="RefSeq" id="WP_167703156.1">
    <property type="nucleotide sequence ID" value="NZ_CP118168.1"/>
</dbReference>
<comment type="function">
    <text evidence="7 8 9">One of the essential components for the initiation of protein synthesis. Protects formylmethionyl-tRNA from spontaneous hydrolysis and promotes its binding to the 30S ribosomal subunits. Also involved in the hydrolysis of GTP during the formation of the 70S ribosomal complex.</text>
</comment>
<dbReference type="GO" id="GO:0003924">
    <property type="term" value="F:GTPase activity"/>
    <property type="evidence" value="ECO:0007669"/>
    <property type="project" value="UniProtKB-UniRule"/>
</dbReference>
<evidence type="ECO:0000256" key="5">
    <source>
        <dbReference type="ARBA" id="ARBA00022917"/>
    </source>
</evidence>
<feature type="compositionally biased region" description="Low complexity" evidence="10">
    <location>
        <begin position="71"/>
        <end position="101"/>
    </location>
</feature>
<dbReference type="HAMAP" id="MF_00100_B">
    <property type="entry name" value="IF_2_B"/>
    <property type="match status" value="1"/>
</dbReference>
<keyword evidence="5 8" id="KW-0648">Protein biosynthesis</keyword>
<keyword evidence="4 8" id="KW-0547">Nucleotide-binding</keyword>
<evidence type="ECO:0000256" key="9">
    <source>
        <dbReference type="RuleBase" id="RU000644"/>
    </source>
</evidence>
<dbReference type="GO" id="GO:0005829">
    <property type="term" value="C:cytosol"/>
    <property type="evidence" value="ECO:0007669"/>
    <property type="project" value="TreeGrafter"/>
</dbReference>
<dbReference type="InterPro" id="IPR053905">
    <property type="entry name" value="EF-G-like_DII"/>
</dbReference>
<evidence type="ECO:0000259" key="11">
    <source>
        <dbReference type="PROSITE" id="PS51722"/>
    </source>
</evidence>
<dbReference type="Pfam" id="PF22042">
    <property type="entry name" value="EF-G_D2"/>
    <property type="match status" value="1"/>
</dbReference>
<keyword evidence="13" id="KW-1185">Reference proteome</keyword>
<dbReference type="Pfam" id="PF00009">
    <property type="entry name" value="GTP_EFTU"/>
    <property type="match status" value="1"/>
</dbReference>
<dbReference type="InterPro" id="IPR009000">
    <property type="entry name" value="Transl_B-barrel_sf"/>
</dbReference>
<dbReference type="Pfam" id="PF04760">
    <property type="entry name" value="IF2_N"/>
    <property type="match status" value="1"/>
</dbReference>
<evidence type="ECO:0000313" key="12">
    <source>
        <dbReference type="EMBL" id="NIZ46703.1"/>
    </source>
</evidence>
<dbReference type="InterPro" id="IPR027417">
    <property type="entry name" value="P-loop_NTPase"/>
</dbReference>
<dbReference type="FunFam" id="3.40.50.300:FF:000019">
    <property type="entry name" value="Translation initiation factor IF-2"/>
    <property type="match status" value="1"/>
</dbReference>
<comment type="similarity">
    <text evidence="1 8 9">Belongs to the TRAFAC class translation factor GTPase superfamily. Classic translation factor GTPase family. IF-2 subfamily.</text>
</comment>
<dbReference type="CDD" id="cd01887">
    <property type="entry name" value="IF2_eIF5B"/>
    <property type="match status" value="1"/>
</dbReference>
<dbReference type="NCBIfam" id="TIGR00231">
    <property type="entry name" value="small_GTP"/>
    <property type="match status" value="1"/>
</dbReference>
<dbReference type="Proteomes" id="UP000752013">
    <property type="component" value="Unassembled WGS sequence"/>
</dbReference>
<dbReference type="InterPro" id="IPR015760">
    <property type="entry name" value="TIF_IF2"/>
</dbReference>
<dbReference type="EMBL" id="JAATLK010000001">
    <property type="protein sequence ID" value="NIZ46703.1"/>
    <property type="molecule type" value="Genomic_DNA"/>
</dbReference>
<keyword evidence="3 8" id="KW-0396">Initiation factor</keyword>
<dbReference type="InterPro" id="IPR000178">
    <property type="entry name" value="TF_IF2_bacterial-like"/>
</dbReference>
<dbReference type="PROSITE" id="PS51722">
    <property type="entry name" value="G_TR_2"/>
    <property type="match status" value="1"/>
</dbReference>
<proteinExistence type="inferred from homology"/>
<protein>
    <recommendedName>
        <fullName evidence="2 8">Translation initiation factor IF-2</fullName>
    </recommendedName>
</protein>
<dbReference type="SUPFAM" id="SSF50447">
    <property type="entry name" value="Translation proteins"/>
    <property type="match status" value="2"/>
</dbReference>
<dbReference type="InterPro" id="IPR000795">
    <property type="entry name" value="T_Tr_GTP-bd_dom"/>
</dbReference>
<feature type="compositionally biased region" description="Polar residues" evidence="10">
    <location>
        <begin position="200"/>
        <end position="212"/>
    </location>
</feature>
<feature type="compositionally biased region" description="Polar residues" evidence="10">
    <location>
        <begin position="116"/>
        <end position="141"/>
    </location>
</feature>
<dbReference type="GO" id="GO:0005525">
    <property type="term" value="F:GTP binding"/>
    <property type="evidence" value="ECO:0007669"/>
    <property type="project" value="UniProtKB-KW"/>
</dbReference>
<dbReference type="PANTHER" id="PTHR43381">
    <property type="entry name" value="TRANSLATION INITIATION FACTOR IF-2-RELATED"/>
    <property type="match status" value="1"/>
</dbReference>
<dbReference type="FunFam" id="2.40.30.10:FF:000054">
    <property type="entry name" value="Translation initiation factor IF-2"/>
    <property type="match status" value="1"/>
</dbReference>
<dbReference type="PANTHER" id="PTHR43381:SF5">
    <property type="entry name" value="TR-TYPE G DOMAIN-CONTAINING PROTEIN"/>
    <property type="match status" value="1"/>
</dbReference>
<gene>
    <name evidence="8 12" type="primary">infB</name>
    <name evidence="12" type="ORF">HCT46_02015</name>
</gene>
<dbReference type="InterPro" id="IPR036925">
    <property type="entry name" value="TIF_IF2_dom3_sf"/>
</dbReference>
<dbReference type="AlphaFoldDB" id="A0A968GC51"/>
<sequence>MTSESEKDKKEEAPLIKKDKRKQETESKIDAPSTKEDMQVATTNTGNKDAKKKRIVVVSKKPTEYSKSHKNTNSQSTTTPTQAASSSSGKPSSPSSSSIQSLDRPRVHKKAGNLAGGSNHTTSTYSSPTGRTSPSYGSGNRTTTINSSSSYGSRSTTTQRYEQTSSYANHTNSHAPSYRSRHEGGSDRPQRPHSGGGQQYPRSSHPQGNNSRPPYRPHGGHNSSGAGAGGRTPGQKPAMVAETIDLTRSAGAAKWAASRGKKNYQGKGQSQSDSEKFFQQKRKIINTTQAVPSTIDIMESITVSDLAKKMNLKASDLITKLMSLGVMVTINGQIDSDTATILAEEYKCKVNVVSLYDETVIETEKDNPEDLVTRNPIVTIMGHVDHGKTKTLDAIRSADVVSREAGGITQHIGAYQVTLPSGQQITFLDTPGHEAFSAMRERGASVTDIVVLVVSGVEGVMPQTREAIKQAKEAAAPIIVAVNKMDLPDASMERIQQQLSEFELIPESWGGSTIFAPISALTGSGINELLEVILLQAEMMELTTNPKCAAEGHVIEARIDPGRGIAATVLLSRGTLHVGDPFVAGIFYGKIRAMYNDKGQRIKEAYPAQPVEITGFSEGTPKAGDPFQVTKDEAMARQVASKRQELNKLEEAKNVKKISLANFMENLSTKEQKELRLIIKGDVQGSVEALKQSLEKLSNNEIRLTVLSATAGAIVEQDVKSAATSDAIIIGFHVRPTPKAQLLADQEKVEIRKYNLIYEVIEDITLAIEGLLTPELREQVTGQAEIRKVFASSKVGNIAGCMIISGVITRKSRIHVIRDSVVMGDCTIAGLKREKDDVKEVREGFECGITLQGYSDIKMGDILEAYDIHEIKRRLNSSK</sequence>
<dbReference type="FunFam" id="2.40.30.10:FF:000008">
    <property type="entry name" value="Translation initiation factor IF-2"/>
    <property type="match status" value="1"/>
</dbReference>
<evidence type="ECO:0000256" key="6">
    <source>
        <dbReference type="ARBA" id="ARBA00023134"/>
    </source>
</evidence>
<dbReference type="SUPFAM" id="SSF52540">
    <property type="entry name" value="P-loop containing nucleoside triphosphate hydrolases"/>
    <property type="match status" value="1"/>
</dbReference>
<dbReference type="CDD" id="cd03702">
    <property type="entry name" value="IF2_mtIF2_II"/>
    <property type="match status" value="1"/>
</dbReference>
<dbReference type="InterPro" id="IPR005225">
    <property type="entry name" value="Small_GTP-bd"/>
</dbReference>
<name>A0A968GC51_9SPIO</name>
<evidence type="ECO:0000256" key="4">
    <source>
        <dbReference type="ARBA" id="ARBA00022741"/>
    </source>
</evidence>
<feature type="compositionally biased region" description="Low complexity" evidence="10">
    <location>
        <begin position="142"/>
        <end position="158"/>
    </location>
</feature>
<keyword evidence="6 8" id="KW-0342">GTP-binding</keyword>
<reference evidence="12" key="1">
    <citation type="submission" date="2020-03" db="EMBL/GenBank/DDBJ databases">
        <title>Spirochaetal bacteria isolated from arthropods constitute a novel genus Entomospira genus novum within the order Spirochaetales.</title>
        <authorList>
            <person name="Grana-Miraglia L."/>
            <person name="Sikutova S."/>
            <person name="Fingerle V."/>
            <person name="Sing A."/>
            <person name="Castillo-Ramirez S."/>
            <person name="Margos G."/>
            <person name="Rudolf I."/>
        </authorList>
    </citation>
    <scope>NUCLEOTIDE SEQUENCE</scope>
    <source>
        <strain evidence="12">BR208</strain>
    </source>
</reference>
<dbReference type="Gene3D" id="2.40.30.10">
    <property type="entry name" value="Translation factors"/>
    <property type="match status" value="2"/>
</dbReference>
<accession>A0A968GC51</accession>
<evidence type="ECO:0000256" key="7">
    <source>
        <dbReference type="ARBA" id="ARBA00025162"/>
    </source>
</evidence>
<dbReference type="Pfam" id="PF11987">
    <property type="entry name" value="IF-2"/>
    <property type="match status" value="1"/>
</dbReference>
<dbReference type="InterPro" id="IPR044145">
    <property type="entry name" value="IF2_II"/>
</dbReference>
<comment type="caution">
    <text evidence="8">Lacks conserved residue(s) required for the propagation of feature annotation.</text>
</comment>
<dbReference type="GO" id="GO:0003743">
    <property type="term" value="F:translation initiation factor activity"/>
    <property type="evidence" value="ECO:0007669"/>
    <property type="project" value="UniProtKB-UniRule"/>
</dbReference>
<feature type="compositionally biased region" description="Polar residues" evidence="10">
    <location>
        <begin position="159"/>
        <end position="175"/>
    </location>
</feature>
<dbReference type="FunFam" id="3.40.50.10050:FF:000001">
    <property type="entry name" value="Translation initiation factor IF-2"/>
    <property type="match status" value="1"/>
</dbReference>
<dbReference type="CDD" id="cd03692">
    <property type="entry name" value="mtIF2_IVc"/>
    <property type="match status" value="1"/>
</dbReference>
<feature type="compositionally biased region" description="Basic and acidic residues" evidence="10">
    <location>
        <begin position="180"/>
        <end position="190"/>
    </location>
</feature>
<keyword evidence="8" id="KW-0963">Cytoplasm</keyword>
<feature type="binding site" evidence="8">
    <location>
        <begin position="429"/>
        <end position="433"/>
    </location>
    <ligand>
        <name>GTP</name>
        <dbReference type="ChEBI" id="CHEBI:37565"/>
    </ligand>
</feature>
<dbReference type="InterPro" id="IPR023115">
    <property type="entry name" value="TIF_IF2_dom3"/>
</dbReference>
<feature type="domain" description="Tr-type G" evidence="11">
    <location>
        <begin position="373"/>
        <end position="543"/>
    </location>
</feature>